<name>A0A3M6UWZ5_POCDA</name>
<evidence type="ECO:0000256" key="1">
    <source>
        <dbReference type="SAM" id="MobiDB-lite"/>
    </source>
</evidence>
<feature type="region of interest" description="Disordered" evidence="1">
    <location>
        <begin position="41"/>
        <end position="90"/>
    </location>
</feature>
<evidence type="ECO:0000313" key="3">
    <source>
        <dbReference type="Proteomes" id="UP000275408"/>
    </source>
</evidence>
<gene>
    <name evidence="2" type="ORF">pdam_00013409</name>
</gene>
<feature type="compositionally biased region" description="Basic and acidic residues" evidence="1">
    <location>
        <begin position="122"/>
        <end position="134"/>
    </location>
</feature>
<feature type="region of interest" description="Disordered" evidence="1">
    <location>
        <begin position="517"/>
        <end position="605"/>
    </location>
</feature>
<feature type="compositionally biased region" description="Polar residues" evidence="1">
    <location>
        <begin position="189"/>
        <end position="203"/>
    </location>
</feature>
<feature type="compositionally biased region" description="Acidic residues" evidence="1">
    <location>
        <begin position="41"/>
        <end position="63"/>
    </location>
</feature>
<feature type="region of interest" description="Disordered" evidence="1">
    <location>
        <begin position="189"/>
        <end position="214"/>
    </location>
</feature>
<feature type="compositionally biased region" description="Basic and acidic residues" evidence="1">
    <location>
        <begin position="460"/>
        <end position="470"/>
    </location>
</feature>
<comment type="caution">
    <text evidence="2">The sequence shown here is derived from an EMBL/GenBank/DDBJ whole genome shotgun (WGS) entry which is preliminary data.</text>
</comment>
<reference evidence="2 3" key="1">
    <citation type="journal article" date="2018" name="Sci. Rep.">
        <title>Comparative analysis of the Pocillopora damicornis genome highlights role of immune system in coral evolution.</title>
        <authorList>
            <person name="Cunning R."/>
            <person name="Bay R.A."/>
            <person name="Gillette P."/>
            <person name="Baker A.C."/>
            <person name="Traylor-Knowles N."/>
        </authorList>
    </citation>
    <scope>NUCLEOTIDE SEQUENCE [LARGE SCALE GENOMIC DNA]</scope>
    <source>
        <strain evidence="2">RSMAS</strain>
        <tissue evidence="2">Whole animal</tissue>
    </source>
</reference>
<feature type="region of interest" description="Disordered" evidence="1">
    <location>
        <begin position="119"/>
        <end position="139"/>
    </location>
</feature>
<accession>A0A3M6UWZ5</accession>
<dbReference type="AlphaFoldDB" id="A0A3M6UWZ5"/>
<feature type="region of interest" description="Disordered" evidence="1">
    <location>
        <begin position="374"/>
        <end position="403"/>
    </location>
</feature>
<dbReference type="Proteomes" id="UP000275408">
    <property type="component" value="Unassembled WGS sequence"/>
</dbReference>
<dbReference type="OrthoDB" id="10565949at2759"/>
<organism evidence="2 3">
    <name type="scientific">Pocillopora damicornis</name>
    <name type="common">Cauliflower coral</name>
    <name type="synonym">Millepora damicornis</name>
    <dbReference type="NCBI Taxonomy" id="46731"/>
    <lineage>
        <taxon>Eukaryota</taxon>
        <taxon>Metazoa</taxon>
        <taxon>Cnidaria</taxon>
        <taxon>Anthozoa</taxon>
        <taxon>Hexacorallia</taxon>
        <taxon>Scleractinia</taxon>
        <taxon>Astrocoeniina</taxon>
        <taxon>Pocilloporidae</taxon>
        <taxon>Pocillopora</taxon>
    </lineage>
</organism>
<feature type="region of interest" description="Disordered" evidence="1">
    <location>
        <begin position="429"/>
        <end position="505"/>
    </location>
</feature>
<feature type="compositionally biased region" description="Basic and acidic residues" evidence="1">
    <location>
        <begin position="374"/>
        <end position="389"/>
    </location>
</feature>
<evidence type="ECO:0000313" key="2">
    <source>
        <dbReference type="EMBL" id="RMX58044.1"/>
    </source>
</evidence>
<protein>
    <submittedName>
        <fullName evidence="2">Uncharacterized protein</fullName>
    </submittedName>
</protein>
<feature type="region of interest" description="Disordered" evidence="1">
    <location>
        <begin position="318"/>
        <end position="348"/>
    </location>
</feature>
<feature type="compositionally biased region" description="Basic and acidic residues" evidence="1">
    <location>
        <begin position="583"/>
        <end position="592"/>
    </location>
</feature>
<feature type="compositionally biased region" description="Polar residues" evidence="1">
    <location>
        <begin position="525"/>
        <end position="546"/>
    </location>
</feature>
<keyword evidence="3" id="KW-1185">Reference proteome</keyword>
<dbReference type="EMBL" id="RCHS01000548">
    <property type="protein sequence ID" value="RMX58044.1"/>
    <property type="molecule type" value="Genomic_DNA"/>
</dbReference>
<sequence length="665" mass="73144">MAGFGNHFVTTFQADLEAIFSKYALVPDEYVEEFYLSEFYEDESETEDDGDQYSDPEDDDGQDSDASGPTSCYPEDGPGGGIVSGKEDELCTDSAPTINDSFTTHDYKGCIEDFEGIVPGKDASKLGNQERSKYAQENSSEELQYEEFNSNKRVCDVTFTINCSKASPFSAYPRLSSIYKKPVSVVQPYTSSGAKLPSDTSFSGEDELDGDNSNGDCSLAQVVLHSRDRIALALSMVSDEEQENFPQGTTSKNALSQGTLGTLTERTSSPGPFSRTFSLKGTSSQNVSLKSTFSKNSPETPIFPAGRKSKVLIQNGKHSKPTFQNGVESCSTMTGSEESYLQTSDSSFEKRTNDAAATSCKLNEVLDHERSKILASSERHQLRSSEEKSYSTPRRRSLKILPPSSGEKLKCSVKLEGVYLKDSFLSASLAQQPNSRSTSHHTLRVPDKDTVAVSPCSSVKESKASQEPLRRSHRKIVTNSEKGGCTSEDNANKKHPCSDRIVSPHCNVKSGYRTKKRLKDLVSSPKETLTSTSVVASGPRSKNSRFGSHAGKRLARKSSQMNKQDCLPSKKAKKGSPTPMKGRNKDNLHGERSSGPLRSQDTGKPLMKERDTYCLHRKEFHAYRAELLSSIKRNVPAFRESSPEPFLFPCKGRGTCNKEFCFECC</sequence>
<proteinExistence type="predicted"/>
<feature type="compositionally biased region" description="Polar residues" evidence="1">
    <location>
        <begin position="321"/>
        <end position="346"/>
    </location>
</feature>